<evidence type="ECO:0000313" key="1">
    <source>
        <dbReference type="EMBL" id="MCJ8499004.1"/>
    </source>
</evidence>
<dbReference type="AlphaFoldDB" id="A0AA41UHG4"/>
<organism evidence="1 2">
    <name type="scientific">Desulfatitalea alkaliphila</name>
    <dbReference type="NCBI Taxonomy" id="2929485"/>
    <lineage>
        <taxon>Bacteria</taxon>
        <taxon>Pseudomonadati</taxon>
        <taxon>Thermodesulfobacteriota</taxon>
        <taxon>Desulfobacteria</taxon>
        <taxon>Desulfobacterales</taxon>
        <taxon>Desulfosarcinaceae</taxon>
        <taxon>Desulfatitalea</taxon>
    </lineage>
</organism>
<dbReference type="Gene3D" id="3.90.50.10">
    <property type="entry name" value="Photosynthetic Reaction Center, subunit H, domain 2"/>
    <property type="match status" value="2"/>
</dbReference>
<dbReference type="GO" id="GO:0030077">
    <property type="term" value="C:plasma membrane light-harvesting complex"/>
    <property type="evidence" value="ECO:0007669"/>
    <property type="project" value="InterPro"/>
</dbReference>
<protein>
    <submittedName>
        <fullName evidence="1">PRC-barrel domain-containing protein</fullName>
    </submittedName>
</protein>
<evidence type="ECO:0000313" key="2">
    <source>
        <dbReference type="Proteomes" id="UP001165427"/>
    </source>
</evidence>
<comment type="caution">
    <text evidence="1">The sequence shown here is derived from an EMBL/GenBank/DDBJ whole genome shotgun (WGS) entry which is preliminary data.</text>
</comment>
<sequence>MLRSISETLGYHLHAQDGEIGRTKDYLFDDQFWTVRYMVADTGTWLPGRRVLISPISLGEPRWRDKAFPVRLSTEQIEAAPGVEEAAPVSRQYEKQLARYYGYPPYWIGPNTWGALEAPLYPEVQTMIDDKRLEKEAEDLDIHLRSAKEVIGYDLHADDGRVGHVEDFILDDEMWTLRYLVVDTRNWLPGRKVLISPMWVQLVEWLHRKVQVNLSVEAVKNSPPYDSAAPVNREYEERLYDFYGRPKYWK</sequence>
<dbReference type="EMBL" id="JALJRB010000001">
    <property type="protein sequence ID" value="MCJ8499004.1"/>
    <property type="molecule type" value="Genomic_DNA"/>
</dbReference>
<keyword evidence="2" id="KW-1185">Reference proteome</keyword>
<reference evidence="1" key="1">
    <citation type="submission" date="2022-04" db="EMBL/GenBank/DDBJ databases">
        <title>Desulfatitalea alkaliphila sp. nov., a novel anaerobic sulfate-reducing bacterium isolated from terrestrial mud volcano, Taman Peninsula, Russia.</title>
        <authorList>
            <person name="Khomyakova M.A."/>
            <person name="Merkel A.Y."/>
            <person name="Slobodkin A.I."/>
        </authorList>
    </citation>
    <scope>NUCLEOTIDE SEQUENCE</scope>
    <source>
        <strain evidence="1">M08but</strain>
    </source>
</reference>
<dbReference type="InterPro" id="IPR014747">
    <property type="entry name" value="Bac_photo_RC_H_C"/>
</dbReference>
<gene>
    <name evidence="1" type="ORF">MRX98_00345</name>
</gene>
<dbReference type="GO" id="GO:0019684">
    <property type="term" value="P:photosynthesis, light reaction"/>
    <property type="evidence" value="ECO:0007669"/>
    <property type="project" value="InterPro"/>
</dbReference>
<dbReference type="InterPro" id="IPR011033">
    <property type="entry name" value="PRC_barrel-like_sf"/>
</dbReference>
<accession>A0AA41UHG4</accession>
<dbReference type="Proteomes" id="UP001165427">
    <property type="component" value="Unassembled WGS sequence"/>
</dbReference>
<name>A0AA41UHG4_9BACT</name>
<dbReference type="RefSeq" id="WP_246902032.1">
    <property type="nucleotide sequence ID" value="NZ_JALJRB010000001.1"/>
</dbReference>
<proteinExistence type="predicted"/>
<dbReference type="SUPFAM" id="SSF50346">
    <property type="entry name" value="PRC-barrel domain"/>
    <property type="match status" value="2"/>
</dbReference>